<dbReference type="RefSeq" id="WP_048088721.1">
    <property type="nucleotide sequence ID" value="NZ_JMIY01000001.1"/>
</dbReference>
<evidence type="ECO:0000313" key="3">
    <source>
        <dbReference type="EMBL" id="KCZ73359.1"/>
    </source>
</evidence>
<dbReference type="InterPro" id="IPR027508">
    <property type="entry name" value="DHN_aldolase_MptD"/>
</dbReference>
<feature type="binding site" evidence="1">
    <location>
        <position position="13"/>
    </location>
    <ligand>
        <name>substrate</name>
    </ligand>
</feature>
<dbReference type="Proteomes" id="UP000027153">
    <property type="component" value="Unassembled WGS sequence"/>
</dbReference>
<dbReference type="Gene3D" id="3.30.1300.20">
    <property type="entry name" value="7,8-dihydroneopterin aldolase (MptD)"/>
    <property type="match status" value="1"/>
</dbReference>
<dbReference type="GO" id="GO:2001118">
    <property type="term" value="P:tetrahydromethanopterin biosynthetic process"/>
    <property type="evidence" value="ECO:0007669"/>
    <property type="project" value="UniProtKB-UniRule"/>
</dbReference>
<sequence>MTEINERDRAVFEAGIKLGALYHQFVGTPISMDTANDLERMIEQSAIVQPYVRSISVSIDRGMVQKKQNPTFRYCELEGRMLHVSLQVLYKNTIAYAELAYDEEQDYPLMSIKKIESM</sequence>
<comment type="catalytic activity">
    <reaction evidence="1">
        <text>7,8-dihydroneopterin = 6-hydroxymethyl-7,8-dihydropterin + glycolaldehyde</text>
        <dbReference type="Rhea" id="RHEA:10540"/>
        <dbReference type="ChEBI" id="CHEBI:17001"/>
        <dbReference type="ChEBI" id="CHEBI:17071"/>
        <dbReference type="ChEBI" id="CHEBI:44841"/>
        <dbReference type="EC" id="4.1.2.25"/>
    </reaction>
</comment>
<dbReference type="OrthoDB" id="132689at2157"/>
<feature type="domain" description="Dihydroneopterin aldolase MtpD C-terminal" evidence="2">
    <location>
        <begin position="6"/>
        <end position="113"/>
    </location>
</feature>
<keyword evidence="4" id="KW-1185">Reference proteome</keyword>
<reference evidence="3 4" key="1">
    <citation type="journal article" date="2013" name="Nature">
        <title>Anaerobic oxidation of methane coupled to nitrate reduction in a novel archaeal lineage.</title>
        <authorList>
            <person name="Haroon M.F."/>
            <person name="Hu S."/>
            <person name="Shi Y."/>
            <person name="Imelfort M."/>
            <person name="Keller J."/>
            <person name="Hugenholtz P."/>
            <person name="Yuan Z."/>
            <person name="Tyson G.W."/>
        </authorList>
    </citation>
    <scope>NUCLEOTIDE SEQUENCE [LARGE SCALE GENOMIC DNA]</scope>
    <source>
        <strain evidence="3 4">ANME-2d</strain>
    </source>
</reference>
<dbReference type="GO" id="GO:0004150">
    <property type="term" value="F:dihydroneopterin aldolase activity"/>
    <property type="evidence" value="ECO:0007669"/>
    <property type="project" value="UniProtKB-UniRule"/>
</dbReference>
<dbReference type="InterPro" id="IPR036839">
    <property type="entry name" value="MptD_sf"/>
</dbReference>
<name>A0A062VCE7_9EURY</name>
<comment type="caution">
    <text evidence="3">The sequence shown here is derived from an EMBL/GenBank/DDBJ whole genome shotgun (WGS) entry which is preliminary data.</text>
</comment>
<gene>
    <name evidence="1" type="primary">mptD</name>
    <name evidence="3" type="ORF">ANME2D_00425</name>
</gene>
<proteinExistence type="inferred from homology"/>
<dbReference type="PATRIC" id="fig|1392998.3.peg.787"/>
<comment type="pathway">
    <text evidence="1">Cofactor biosynthesis; 5,6,7,8-tetrahydromethanopterin biosynthesis.</text>
</comment>
<dbReference type="SUPFAM" id="SSF143560">
    <property type="entry name" value="MK0786-like"/>
    <property type="match status" value="1"/>
</dbReference>
<protein>
    <recommendedName>
        <fullName evidence="1">Dihydroneopterin aldolase</fullName>
        <shortName evidence="1">DHNA</shortName>
        <ecNumber evidence="1">4.1.2.25</ecNumber>
    </recommendedName>
    <alternativeName>
        <fullName evidence="1">7,8-dihydroneopterin aldolase</fullName>
    </alternativeName>
</protein>
<evidence type="ECO:0000313" key="4">
    <source>
        <dbReference type="Proteomes" id="UP000027153"/>
    </source>
</evidence>
<keyword evidence="1" id="KW-0456">Lyase</keyword>
<dbReference type="Pfam" id="PF04038">
    <property type="entry name" value="DHNA"/>
    <property type="match status" value="1"/>
</dbReference>
<feature type="binding site" evidence="1">
    <location>
        <position position="110"/>
    </location>
    <ligand>
        <name>substrate</name>
    </ligand>
</feature>
<dbReference type="UniPathway" id="UPA00065"/>
<comment type="subunit">
    <text evidence="1">Homotetramer.</text>
</comment>
<comment type="similarity">
    <text evidence="1">Belongs to the archaeal dihydroneopterin aldolase family.</text>
</comment>
<dbReference type="InterPro" id="IPR007181">
    <property type="entry name" value="MtpD_C"/>
</dbReference>
<dbReference type="HAMAP" id="MF_02130">
    <property type="entry name" value="DHNA_arch"/>
    <property type="match status" value="1"/>
</dbReference>
<dbReference type="EC" id="4.1.2.25" evidence="1"/>
<evidence type="ECO:0000259" key="2">
    <source>
        <dbReference type="Pfam" id="PF04038"/>
    </source>
</evidence>
<evidence type="ECO:0000256" key="1">
    <source>
        <dbReference type="HAMAP-Rule" id="MF_02130"/>
    </source>
</evidence>
<dbReference type="AlphaFoldDB" id="A0A062VCE7"/>
<organism evidence="3 4">
    <name type="scientific">Candidatus Methanoperedens nitratireducens</name>
    <dbReference type="NCBI Taxonomy" id="1392998"/>
    <lineage>
        <taxon>Archaea</taxon>
        <taxon>Methanobacteriati</taxon>
        <taxon>Methanobacteriota</taxon>
        <taxon>Stenosarchaea group</taxon>
        <taxon>Methanomicrobia</taxon>
        <taxon>Methanosarcinales</taxon>
        <taxon>ANME-2 cluster</taxon>
        <taxon>Candidatus Methanoperedentaceae</taxon>
        <taxon>Candidatus Methanoperedens</taxon>
    </lineage>
</organism>
<dbReference type="EMBL" id="JMIY01000001">
    <property type="protein sequence ID" value="KCZ73359.1"/>
    <property type="molecule type" value="Genomic_DNA"/>
</dbReference>
<comment type="function">
    <text evidence="1">Catalyzes the conversion of 7,8-dihydroneopterin (H2Neo) to 6-hydroxymethyl-7,8-dihydropterin (6-HMD).</text>
</comment>
<accession>A0A062VCE7</accession>